<dbReference type="PIRSF" id="PIRSF017306">
    <property type="entry name" value="Ureidogly_hydro"/>
    <property type="match status" value="1"/>
</dbReference>
<dbReference type="Pfam" id="PF04115">
    <property type="entry name" value="Ureidogly_lyase"/>
    <property type="match status" value="1"/>
</dbReference>
<dbReference type="NCBIfam" id="NF009932">
    <property type="entry name" value="PRK13395.1"/>
    <property type="match status" value="1"/>
</dbReference>
<comment type="catalytic activity">
    <reaction evidence="4">
        <text>(S)-ureidoglycolate = urea + glyoxylate</text>
        <dbReference type="Rhea" id="RHEA:11304"/>
        <dbReference type="ChEBI" id="CHEBI:16199"/>
        <dbReference type="ChEBI" id="CHEBI:36655"/>
        <dbReference type="ChEBI" id="CHEBI:57296"/>
        <dbReference type="EC" id="4.3.2.3"/>
    </reaction>
</comment>
<name>A0A839IV19_9GAMM</name>
<dbReference type="InterPro" id="IPR024060">
    <property type="entry name" value="Ureidoglycolate_lyase_dom_sf"/>
</dbReference>
<dbReference type="AlphaFoldDB" id="A0A839IV19"/>
<dbReference type="PANTHER" id="PTHR21221">
    <property type="entry name" value="UREIDOGLYCOLATE HYDROLASE"/>
    <property type="match status" value="1"/>
</dbReference>
<gene>
    <name evidence="5" type="ORF">H4O21_17075</name>
</gene>
<evidence type="ECO:0000313" key="5">
    <source>
        <dbReference type="EMBL" id="MBB1488319.1"/>
    </source>
</evidence>
<evidence type="ECO:0000256" key="1">
    <source>
        <dbReference type="ARBA" id="ARBA00011738"/>
    </source>
</evidence>
<dbReference type="GO" id="GO:0004848">
    <property type="term" value="F:ureidoglycolate hydrolase activity"/>
    <property type="evidence" value="ECO:0007669"/>
    <property type="project" value="InterPro"/>
</dbReference>
<keyword evidence="6" id="KW-1185">Reference proteome</keyword>
<organism evidence="5 6">
    <name type="scientific">Oceanospirillum sediminis</name>
    <dbReference type="NCBI Taxonomy" id="2760088"/>
    <lineage>
        <taxon>Bacteria</taxon>
        <taxon>Pseudomonadati</taxon>
        <taxon>Pseudomonadota</taxon>
        <taxon>Gammaproteobacteria</taxon>
        <taxon>Oceanospirillales</taxon>
        <taxon>Oceanospirillaceae</taxon>
        <taxon>Oceanospirillum</taxon>
    </lineage>
</organism>
<dbReference type="InterPro" id="IPR047233">
    <property type="entry name" value="UAH_cupin"/>
</dbReference>
<comment type="caution">
    <text evidence="5">The sequence shown here is derived from an EMBL/GenBank/DDBJ whole genome shotgun (WGS) entry which is preliminary data.</text>
</comment>
<comment type="subunit">
    <text evidence="1">Homodimer.</text>
</comment>
<dbReference type="Gene3D" id="2.60.120.480">
    <property type="entry name" value="Ureidoglycolate hydrolase"/>
    <property type="match status" value="1"/>
</dbReference>
<dbReference type="GO" id="GO:0006144">
    <property type="term" value="P:purine nucleobase metabolic process"/>
    <property type="evidence" value="ECO:0007669"/>
    <property type="project" value="UniProtKB-KW"/>
</dbReference>
<proteinExistence type="predicted"/>
<evidence type="ECO:0000256" key="2">
    <source>
        <dbReference type="ARBA" id="ARBA00022631"/>
    </source>
</evidence>
<dbReference type="Proteomes" id="UP000565262">
    <property type="component" value="Unassembled WGS sequence"/>
</dbReference>
<dbReference type="InterPro" id="IPR007247">
    <property type="entry name" value="Ureidogly_lyase"/>
</dbReference>
<keyword evidence="2" id="KW-0659">Purine metabolism</keyword>
<dbReference type="PANTHER" id="PTHR21221:SF1">
    <property type="entry name" value="UREIDOGLYCOLATE LYASE"/>
    <property type="match status" value="1"/>
</dbReference>
<keyword evidence="3 5" id="KW-0456">Lyase</keyword>
<accession>A0A839IV19</accession>
<evidence type="ECO:0000313" key="6">
    <source>
        <dbReference type="Proteomes" id="UP000565262"/>
    </source>
</evidence>
<dbReference type="InterPro" id="IPR011051">
    <property type="entry name" value="RmlC_Cupin_sf"/>
</dbReference>
<dbReference type="GO" id="GO:0000256">
    <property type="term" value="P:allantoin catabolic process"/>
    <property type="evidence" value="ECO:0007669"/>
    <property type="project" value="InterPro"/>
</dbReference>
<dbReference type="EMBL" id="JACJFM010000026">
    <property type="protein sequence ID" value="MBB1488319.1"/>
    <property type="molecule type" value="Genomic_DNA"/>
</dbReference>
<evidence type="ECO:0000256" key="3">
    <source>
        <dbReference type="ARBA" id="ARBA00023239"/>
    </source>
</evidence>
<dbReference type="GO" id="GO:0050385">
    <property type="term" value="F:ureidoglycolate lyase activity"/>
    <property type="evidence" value="ECO:0007669"/>
    <property type="project" value="UniProtKB-EC"/>
</dbReference>
<evidence type="ECO:0000256" key="4">
    <source>
        <dbReference type="ARBA" id="ARBA00047684"/>
    </source>
</evidence>
<dbReference type="SUPFAM" id="SSF51182">
    <property type="entry name" value="RmlC-like cupins"/>
    <property type="match status" value="1"/>
</dbReference>
<protein>
    <submittedName>
        <fullName evidence="5">Ureidoglycolate lyase</fullName>
    </submittedName>
</protein>
<reference evidence="5 6" key="1">
    <citation type="submission" date="2020-08" db="EMBL/GenBank/DDBJ databases">
        <title>Oceanospirillum sp. nov. isolated from marine sediment.</title>
        <authorList>
            <person name="Ji X."/>
        </authorList>
    </citation>
    <scope>NUCLEOTIDE SEQUENCE [LARGE SCALE GENOMIC DNA]</scope>
    <source>
        <strain evidence="5 6">D5</strain>
    </source>
</reference>
<dbReference type="CDD" id="cd20298">
    <property type="entry name" value="cupin_UAH"/>
    <property type="match status" value="1"/>
</dbReference>
<sequence>MPGATSKVLKTQLLTAKAFAPYGEVIDRQQHTHFLINGGSTERYHQMACVDTGPEDGRAIISIFRKPVASHFPFRVEMMEQHPFGSQAFIPLKGKPFLILVAASAQAAEQGDLALFLSDGSQGINYAAGTWHHPLITLEDDDELLVVDRQGDRKNCNEIQLPDSSDIWVPAILIQGASLPS</sequence>